<dbReference type="GO" id="GO:0035539">
    <property type="term" value="F:8-oxo-7,8-dihydrodeoxyguanosine triphosphate pyrophosphatase activity"/>
    <property type="evidence" value="ECO:0007669"/>
    <property type="project" value="UniProtKB-EC"/>
</dbReference>
<dbReference type="InterPro" id="IPR020476">
    <property type="entry name" value="Nudix_hydrolase"/>
</dbReference>
<evidence type="ECO:0000256" key="3">
    <source>
        <dbReference type="ARBA" id="ARBA00022801"/>
    </source>
</evidence>
<evidence type="ECO:0000259" key="6">
    <source>
        <dbReference type="PROSITE" id="PS51462"/>
    </source>
</evidence>
<dbReference type="PANTHER" id="PTHR43046">
    <property type="entry name" value="GDP-MANNOSE MANNOSYL HYDROLASE"/>
    <property type="match status" value="1"/>
</dbReference>
<keyword evidence="4" id="KW-0460">Magnesium</keyword>
<dbReference type="InterPro" id="IPR020084">
    <property type="entry name" value="NUDIX_hydrolase_CS"/>
</dbReference>
<dbReference type="AlphaFoldDB" id="A0AAW8FL76"/>
<reference evidence="7" key="1">
    <citation type="submission" date="2023-07" db="EMBL/GenBank/DDBJ databases">
        <title>Comparative genomics of wheat-associated soil bacteria to identify genetic determinants of phenazine resistance.</title>
        <authorList>
            <person name="Mouncey N."/>
        </authorList>
    </citation>
    <scope>NUCLEOTIDE SEQUENCE</scope>
    <source>
        <strain evidence="7">V4I22</strain>
    </source>
</reference>
<dbReference type="Gene3D" id="3.90.79.10">
    <property type="entry name" value="Nucleoside Triphosphate Pyrophosphohydrolase"/>
    <property type="match status" value="1"/>
</dbReference>
<evidence type="ECO:0000256" key="2">
    <source>
        <dbReference type="ARBA" id="ARBA00005582"/>
    </source>
</evidence>
<dbReference type="PRINTS" id="PR00502">
    <property type="entry name" value="NUDIXFAMILY"/>
</dbReference>
<proteinExistence type="inferred from homology"/>
<feature type="domain" description="Nudix hydrolase" evidence="6">
    <location>
        <begin position="1"/>
        <end position="112"/>
    </location>
</feature>
<evidence type="ECO:0000313" key="8">
    <source>
        <dbReference type="Proteomes" id="UP001234216"/>
    </source>
</evidence>
<evidence type="ECO:0000256" key="1">
    <source>
        <dbReference type="ARBA" id="ARBA00001946"/>
    </source>
</evidence>
<evidence type="ECO:0000313" key="7">
    <source>
        <dbReference type="EMBL" id="MDQ0910263.1"/>
    </source>
</evidence>
<dbReference type="InterPro" id="IPR015797">
    <property type="entry name" value="NUDIX_hydrolase-like_dom_sf"/>
</dbReference>
<gene>
    <name evidence="7" type="ORF">QFZ22_006248</name>
</gene>
<comment type="similarity">
    <text evidence="2 5">Belongs to the Nudix hydrolase family.</text>
</comment>
<protein>
    <submittedName>
        <fullName evidence="7">8-oxo-dGTP diphosphatase</fullName>
        <ecNumber evidence="7">3.6.1.55</ecNumber>
    </submittedName>
</protein>
<dbReference type="PROSITE" id="PS51462">
    <property type="entry name" value="NUDIX"/>
    <property type="match status" value="1"/>
</dbReference>
<evidence type="ECO:0000256" key="5">
    <source>
        <dbReference type="RuleBase" id="RU003476"/>
    </source>
</evidence>
<accession>A0AAW8FL76</accession>
<dbReference type="EC" id="3.6.1.55" evidence="7"/>
<dbReference type="SUPFAM" id="SSF55811">
    <property type="entry name" value="Nudix"/>
    <property type="match status" value="1"/>
</dbReference>
<dbReference type="Proteomes" id="UP001234216">
    <property type="component" value="Unassembled WGS sequence"/>
</dbReference>
<dbReference type="RefSeq" id="WP_306980739.1">
    <property type="nucleotide sequence ID" value="NZ_JAUSZV010000005.1"/>
</dbReference>
<comment type="caution">
    <text evidence="7">The sequence shown here is derived from an EMBL/GenBank/DDBJ whole genome shotgun (WGS) entry which is preliminary data.</text>
</comment>
<dbReference type="EMBL" id="JAUSZV010000005">
    <property type="protein sequence ID" value="MDQ0910263.1"/>
    <property type="molecule type" value="Genomic_DNA"/>
</dbReference>
<dbReference type="Pfam" id="PF00293">
    <property type="entry name" value="NUDIX"/>
    <property type="match status" value="1"/>
</dbReference>
<evidence type="ECO:0000256" key="4">
    <source>
        <dbReference type="ARBA" id="ARBA00022842"/>
    </source>
</evidence>
<keyword evidence="3 5" id="KW-0378">Hydrolase</keyword>
<dbReference type="PROSITE" id="PS00893">
    <property type="entry name" value="NUDIX_BOX"/>
    <property type="match status" value="1"/>
</dbReference>
<comment type="cofactor">
    <cofactor evidence="1">
        <name>Mg(2+)</name>
        <dbReference type="ChEBI" id="CHEBI:18420"/>
    </cofactor>
</comment>
<name>A0AAW8FL76_9ACTN</name>
<organism evidence="7 8">
    <name type="scientific">Streptomyces canus</name>
    <dbReference type="NCBI Taxonomy" id="58343"/>
    <lineage>
        <taxon>Bacteria</taxon>
        <taxon>Bacillati</taxon>
        <taxon>Actinomycetota</taxon>
        <taxon>Actinomycetes</taxon>
        <taxon>Kitasatosporales</taxon>
        <taxon>Streptomycetaceae</taxon>
        <taxon>Streptomyces</taxon>
        <taxon>Streptomyces aurantiacus group</taxon>
    </lineage>
</organism>
<dbReference type="PANTHER" id="PTHR43046:SF12">
    <property type="entry name" value="GDP-MANNOSE MANNOSYL HYDROLASE"/>
    <property type="match status" value="1"/>
</dbReference>
<dbReference type="InterPro" id="IPR000086">
    <property type="entry name" value="NUDIX_hydrolase_dom"/>
</dbReference>
<sequence length="114" mass="12470">MRGGLGGPAARMPGYWAPLSGTVEAGETQAEALVREVAEEVGLRVVPGAKVWESETHDKRFRLHWWTAEAEAGDVVVDPGEVSAVRWVTAEEFAGLHPVFAEDLVFFDRVLPEL</sequence>